<dbReference type="AlphaFoldDB" id="A0A7C4ETW1"/>
<accession>A0A7C4ETW1</accession>
<sequence>MVIGERKPFEEIVKMLNGHKKILVLGCGGCVTVCLTGGDDAVKVLSSQLRMSRQKDNDPLEITEKTIERQCDPEYVEQISDIVGQIDGVLSLACGVGVQYVAERYPTMPVYPALNTTFVGGSKKEGYYVERCQTCGDCKLYYTAGICPVARCSKSLLNGPCGGSTNGKCEIDPQVDCAWQLIIDRLKSLNLMDRYEQIIEANDWRSSRDGGPRTMIREDFQR</sequence>
<feature type="domain" description="Methylene-tetrahydrofolate reductase C-terminal-like" evidence="1">
    <location>
        <begin position="111"/>
        <end position="205"/>
    </location>
</feature>
<dbReference type="PANTHER" id="PTHR38755:SF1">
    <property type="entry name" value="METHYLENE-TETRAHYDROFOLATE REDUCTASE C-TERMINAL DOMAIN-CONTAINING PROTEIN"/>
    <property type="match status" value="1"/>
</dbReference>
<comment type="caution">
    <text evidence="2">The sequence shown here is derived from an EMBL/GenBank/DDBJ whole genome shotgun (WGS) entry which is preliminary data.</text>
</comment>
<proteinExistence type="predicted"/>
<reference evidence="2" key="1">
    <citation type="journal article" date="2020" name="mSystems">
        <title>Genome- and Community-Level Interaction Insights into Carbon Utilization and Element Cycling Functions of Hydrothermarchaeota in Hydrothermal Sediment.</title>
        <authorList>
            <person name="Zhou Z."/>
            <person name="Liu Y."/>
            <person name="Xu W."/>
            <person name="Pan J."/>
            <person name="Luo Z.H."/>
            <person name="Li M."/>
        </authorList>
    </citation>
    <scope>NUCLEOTIDE SEQUENCE [LARGE SCALE GENOMIC DNA]</scope>
    <source>
        <strain evidence="2">SpSt-769</strain>
    </source>
</reference>
<organism evidence="2">
    <name type="scientific">Desulfomonile tiedjei</name>
    <dbReference type="NCBI Taxonomy" id="2358"/>
    <lineage>
        <taxon>Bacteria</taxon>
        <taxon>Pseudomonadati</taxon>
        <taxon>Thermodesulfobacteriota</taxon>
        <taxon>Desulfomonilia</taxon>
        <taxon>Desulfomonilales</taxon>
        <taxon>Desulfomonilaceae</taxon>
        <taxon>Desulfomonile</taxon>
    </lineage>
</organism>
<dbReference type="Pfam" id="PF12225">
    <property type="entry name" value="DUF5981"/>
    <property type="match status" value="1"/>
</dbReference>
<protein>
    <recommendedName>
        <fullName evidence="1">Methylene-tetrahydrofolate reductase C-terminal-like domain-containing protein</fullName>
    </recommendedName>
</protein>
<gene>
    <name evidence="2" type="ORF">ENV54_02915</name>
</gene>
<evidence type="ECO:0000313" key="2">
    <source>
        <dbReference type="EMBL" id="HGH60233.1"/>
    </source>
</evidence>
<evidence type="ECO:0000259" key="1">
    <source>
        <dbReference type="Pfam" id="PF12225"/>
    </source>
</evidence>
<dbReference type="EMBL" id="DTGT01000094">
    <property type="protein sequence ID" value="HGH60233.1"/>
    <property type="molecule type" value="Genomic_DNA"/>
</dbReference>
<dbReference type="InterPro" id="IPR022026">
    <property type="entry name" value="DUF5981"/>
</dbReference>
<name>A0A7C4ETW1_9BACT</name>
<dbReference type="PANTHER" id="PTHR38755">
    <property type="entry name" value="5,10-METHYLENETETRAHYDROFOLATE REDUCTASE"/>
    <property type="match status" value="1"/>
</dbReference>